<keyword evidence="4" id="KW-1185">Reference proteome</keyword>
<sequence>MVWSMIWGIVFIAIGVFAFLKPEVIWKLTEQWKSSYADEPSELYRISTKLGGVILVGIGVAAVVLSLWWE</sequence>
<reference evidence="4" key="1">
    <citation type="submission" date="2016-10" db="EMBL/GenBank/DDBJ databases">
        <authorList>
            <person name="Varghese N."/>
            <person name="Submissions S."/>
        </authorList>
    </citation>
    <scope>NUCLEOTIDE SEQUENCE [LARGE SCALE GENOMIC DNA]</scope>
    <source>
        <strain evidence="4">NLAE-zl-G277</strain>
    </source>
</reference>
<dbReference type="InterPro" id="IPR045679">
    <property type="entry name" value="DUF6199"/>
</dbReference>
<dbReference type="STRING" id="460384.SAMN05216313_11562"/>
<proteinExistence type="predicted"/>
<feature type="domain" description="DUF6199" evidence="2">
    <location>
        <begin position="7"/>
        <end position="65"/>
    </location>
</feature>
<feature type="transmembrane region" description="Helical" evidence="1">
    <location>
        <begin position="6"/>
        <end position="29"/>
    </location>
</feature>
<name>A0A1I0HDX5_9FIRM</name>
<keyword evidence="1" id="KW-1133">Transmembrane helix</keyword>
<evidence type="ECO:0000313" key="3">
    <source>
        <dbReference type="EMBL" id="SET81100.1"/>
    </source>
</evidence>
<accession>A0A1I0HDX5</accession>
<protein>
    <recommendedName>
        <fullName evidence="2">DUF6199 domain-containing protein</fullName>
    </recommendedName>
</protein>
<dbReference type="AlphaFoldDB" id="A0A1I0HDX5"/>
<keyword evidence="1" id="KW-0812">Transmembrane</keyword>
<dbReference type="RefSeq" id="WP_092365190.1">
    <property type="nucleotide sequence ID" value="NZ_FOIM01000015.1"/>
</dbReference>
<dbReference type="Proteomes" id="UP000198508">
    <property type="component" value="Unassembled WGS sequence"/>
</dbReference>
<evidence type="ECO:0000259" key="2">
    <source>
        <dbReference type="Pfam" id="PF19701"/>
    </source>
</evidence>
<dbReference type="Pfam" id="PF19701">
    <property type="entry name" value="DUF6199"/>
    <property type="match status" value="1"/>
</dbReference>
<evidence type="ECO:0000256" key="1">
    <source>
        <dbReference type="SAM" id="Phobius"/>
    </source>
</evidence>
<gene>
    <name evidence="3" type="ORF">SAMN05216313_11562</name>
</gene>
<organism evidence="3 4">
    <name type="scientific">Enterocloster lavalensis</name>
    <dbReference type="NCBI Taxonomy" id="460384"/>
    <lineage>
        <taxon>Bacteria</taxon>
        <taxon>Bacillati</taxon>
        <taxon>Bacillota</taxon>
        <taxon>Clostridia</taxon>
        <taxon>Lachnospirales</taxon>
        <taxon>Lachnospiraceae</taxon>
        <taxon>Enterocloster</taxon>
    </lineage>
</organism>
<feature type="transmembrane region" description="Helical" evidence="1">
    <location>
        <begin position="50"/>
        <end position="69"/>
    </location>
</feature>
<keyword evidence="1" id="KW-0472">Membrane</keyword>
<dbReference type="EMBL" id="FOIM01000015">
    <property type="protein sequence ID" value="SET81100.1"/>
    <property type="molecule type" value="Genomic_DNA"/>
</dbReference>
<evidence type="ECO:0000313" key="4">
    <source>
        <dbReference type="Proteomes" id="UP000198508"/>
    </source>
</evidence>